<accession>A0A834TAF4</accession>
<evidence type="ECO:0000313" key="2">
    <source>
        <dbReference type="Proteomes" id="UP000634136"/>
    </source>
</evidence>
<dbReference type="EMBL" id="JAAIUW010000009">
    <property type="protein sequence ID" value="KAF7817277.1"/>
    <property type="molecule type" value="Genomic_DNA"/>
</dbReference>
<organism evidence="1 2">
    <name type="scientific">Senna tora</name>
    <dbReference type="NCBI Taxonomy" id="362788"/>
    <lineage>
        <taxon>Eukaryota</taxon>
        <taxon>Viridiplantae</taxon>
        <taxon>Streptophyta</taxon>
        <taxon>Embryophyta</taxon>
        <taxon>Tracheophyta</taxon>
        <taxon>Spermatophyta</taxon>
        <taxon>Magnoliopsida</taxon>
        <taxon>eudicotyledons</taxon>
        <taxon>Gunneridae</taxon>
        <taxon>Pentapetalae</taxon>
        <taxon>rosids</taxon>
        <taxon>fabids</taxon>
        <taxon>Fabales</taxon>
        <taxon>Fabaceae</taxon>
        <taxon>Caesalpinioideae</taxon>
        <taxon>Cassia clade</taxon>
        <taxon>Senna</taxon>
    </lineage>
</organism>
<gene>
    <name evidence="1" type="ORF">G2W53_031246</name>
</gene>
<dbReference type="Proteomes" id="UP000634136">
    <property type="component" value="Unassembled WGS sequence"/>
</dbReference>
<keyword evidence="2" id="KW-1185">Reference proteome</keyword>
<dbReference type="AlphaFoldDB" id="A0A834TAF4"/>
<sequence length="113" mass="12841">MLLLSFQSTNEKNQSNIHYEPHFEIMLLQVAIQPVQHPKFITQPIANISNLIPIPNPTSSWNSQHSVDNKLRLTKGEGKNTPYLFVTEEECAKRLRSSHHVLPTSLTPESSPQ</sequence>
<comment type="caution">
    <text evidence="1">The sequence shown here is derived from an EMBL/GenBank/DDBJ whole genome shotgun (WGS) entry which is preliminary data.</text>
</comment>
<proteinExistence type="predicted"/>
<protein>
    <submittedName>
        <fullName evidence="1">Uncharacterized protein</fullName>
    </submittedName>
</protein>
<reference evidence="1" key="1">
    <citation type="submission" date="2020-09" db="EMBL/GenBank/DDBJ databases">
        <title>Genome-Enabled Discovery of Anthraquinone Biosynthesis in Senna tora.</title>
        <authorList>
            <person name="Kang S.-H."/>
            <person name="Pandey R.P."/>
            <person name="Lee C.-M."/>
            <person name="Sim J.-S."/>
            <person name="Jeong J.-T."/>
            <person name="Choi B.-S."/>
            <person name="Jung M."/>
            <person name="Ginzburg D."/>
            <person name="Zhao K."/>
            <person name="Won S.Y."/>
            <person name="Oh T.-J."/>
            <person name="Yu Y."/>
            <person name="Kim N.-H."/>
            <person name="Lee O.R."/>
            <person name="Lee T.-H."/>
            <person name="Bashyal P."/>
            <person name="Kim T.-S."/>
            <person name="Lee W.-H."/>
            <person name="Kawkins C."/>
            <person name="Kim C.-K."/>
            <person name="Kim J.S."/>
            <person name="Ahn B.O."/>
            <person name="Rhee S.Y."/>
            <person name="Sohng J.K."/>
        </authorList>
    </citation>
    <scope>NUCLEOTIDE SEQUENCE</scope>
    <source>
        <tissue evidence="1">Leaf</tissue>
    </source>
</reference>
<evidence type="ECO:0000313" key="1">
    <source>
        <dbReference type="EMBL" id="KAF7817277.1"/>
    </source>
</evidence>
<name>A0A834TAF4_9FABA</name>